<dbReference type="CDD" id="cd06839">
    <property type="entry name" value="PLPDE_III_Btrk_like"/>
    <property type="match status" value="1"/>
</dbReference>
<dbReference type="Gene3D" id="3.20.20.10">
    <property type="entry name" value="Alanine racemase"/>
    <property type="match status" value="1"/>
</dbReference>
<dbReference type="PRINTS" id="PR01179">
    <property type="entry name" value="ODADCRBXLASE"/>
</dbReference>
<dbReference type="InterPro" id="IPR029066">
    <property type="entry name" value="PLP-binding_barrel"/>
</dbReference>
<dbReference type="NCBIfam" id="TIGR03099">
    <property type="entry name" value="dCO2ase_PEP1"/>
    <property type="match status" value="1"/>
</dbReference>
<dbReference type="RefSeq" id="WP_339964590.1">
    <property type="nucleotide sequence ID" value="NZ_JBBHJY010000001.1"/>
</dbReference>
<protein>
    <submittedName>
        <fullName evidence="4">Pyridoxal-dependent decarboxylase, exosortase A system-associated</fullName>
    </submittedName>
</protein>
<dbReference type="PRINTS" id="PR01182">
    <property type="entry name" value="ORNDCRBXLASE"/>
</dbReference>
<dbReference type="SUPFAM" id="SSF51419">
    <property type="entry name" value="PLP-binding barrel"/>
    <property type="match status" value="1"/>
</dbReference>
<dbReference type="InterPro" id="IPR017530">
    <property type="entry name" value="DCO2ase_PEP1"/>
</dbReference>
<accession>A0ABU8S528</accession>
<dbReference type="InterPro" id="IPR000183">
    <property type="entry name" value="Orn/DAP/Arg_de-COase"/>
</dbReference>
<gene>
    <name evidence="4" type="ORF">WG900_03115</name>
</gene>
<feature type="domain" description="Orn/DAP/Arg decarboxylase 2 N-terminal" evidence="3">
    <location>
        <begin position="45"/>
        <end position="290"/>
    </location>
</feature>
<dbReference type="InterPro" id="IPR022644">
    <property type="entry name" value="De-COase2_N"/>
</dbReference>
<evidence type="ECO:0000256" key="1">
    <source>
        <dbReference type="ARBA" id="ARBA00001933"/>
    </source>
</evidence>
<dbReference type="SUPFAM" id="SSF50621">
    <property type="entry name" value="Alanine racemase C-terminal domain-like"/>
    <property type="match status" value="1"/>
</dbReference>
<name>A0ABU8S528_9SPHN</name>
<proteinExistence type="predicted"/>
<reference evidence="4 5" key="1">
    <citation type="submission" date="2024-03" db="EMBL/GenBank/DDBJ databases">
        <authorList>
            <person name="Jo J.-H."/>
        </authorList>
    </citation>
    <scope>NUCLEOTIDE SEQUENCE [LARGE SCALE GENOMIC DNA]</scope>
    <source>
        <strain evidence="4 5">AS3R-12</strain>
    </source>
</reference>
<dbReference type="Proteomes" id="UP001379235">
    <property type="component" value="Unassembled WGS sequence"/>
</dbReference>
<organism evidence="4 5">
    <name type="scientific">Novosphingobium aquae</name>
    <dbReference type="NCBI Taxonomy" id="3133435"/>
    <lineage>
        <taxon>Bacteria</taxon>
        <taxon>Pseudomonadati</taxon>
        <taxon>Pseudomonadota</taxon>
        <taxon>Alphaproteobacteria</taxon>
        <taxon>Sphingomonadales</taxon>
        <taxon>Sphingomonadaceae</taxon>
        <taxon>Novosphingobium</taxon>
    </lineage>
</organism>
<comment type="caution">
    <text evidence="4">The sequence shown here is derived from an EMBL/GenBank/DDBJ whole genome shotgun (WGS) entry which is preliminary data.</text>
</comment>
<dbReference type="PANTHER" id="PTHR43727:SF2">
    <property type="entry name" value="GROUP IV DECARBOXYLASE"/>
    <property type="match status" value="1"/>
</dbReference>
<dbReference type="EMBL" id="JBBHJY010000001">
    <property type="protein sequence ID" value="MEJ6008905.1"/>
    <property type="molecule type" value="Genomic_DNA"/>
</dbReference>
<dbReference type="InterPro" id="IPR002433">
    <property type="entry name" value="Orn_de-COase"/>
</dbReference>
<keyword evidence="2" id="KW-0663">Pyridoxal phosphate</keyword>
<keyword evidence="5" id="KW-1185">Reference proteome</keyword>
<comment type="cofactor">
    <cofactor evidence="1">
        <name>pyridoxal 5'-phosphate</name>
        <dbReference type="ChEBI" id="CHEBI:597326"/>
    </cofactor>
</comment>
<sequence length="408" mass="42782">MKALGPIPAGFAAIDGELAIDGHKVSDLVERAHETPLFVYSRRMLMEKVAQLRAAMPQRLGIHFAMKANPFAPVLDVMSNLVDGFDVASAGEMTMAFAAGVSPQKISFAGPGKRDSELAAAIHHGVTLNLESEGEAERALAIAAREGRTARLAIRVNPDFDLKGSGMKMGGGAKPFGVDAERVPALARRIIEAAAEWHGLHIFAGSQALSADAIIETQGQTLDLAARLATEIGAPLPHCNLGGGIGIPYFPGDEPVDVAAIGAALEARFAALPDVLRDTRFNIELGRYLVGEAGIYLTRIVDRKISHGEVFLVTDGGLHHQLAASGNFGTVVRRNYPVAIATRFGAPVEEEASVVGCLCTPMDKLAEKAGFPRADVGDLVAIFCAGAYGASASPAAFLGHGPAHEMLV</sequence>
<dbReference type="Gene3D" id="2.40.37.10">
    <property type="entry name" value="Lyase, Ornithine Decarboxylase, Chain A, domain 1"/>
    <property type="match status" value="1"/>
</dbReference>
<evidence type="ECO:0000256" key="2">
    <source>
        <dbReference type="ARBA" id="ARBA00022898"/>
    </source>
</evidence>
<evidence type="ECO:0000313" key="4">
    <source>
        <dbReference type="EMBL" id="MEJ6008905.1"/>
    </source>
</evidence>
<dbReference type="Pfam" id="PF02784">
    <property type="entry name" value="Orn_Arg_deC_N"/>
    <property type="match status" value="1"/>
</dbReference>
<evidence type="ECO:0000313" key="5">
    <source>
        <dbReference type="Proteomes" id="UP001379235"/>
    </source>
</evidence>
<evidence type="ECO:0000259" key="3">
    <source>
        <dbReference type="Pfam" id="PF02784"/>
    </source>
</evidence>
<dbReference type="InterPro" id="IPR009006">
    <property type="entry name" value="Ala_racemase/Decarboxylase_C"/>
</dbReference>
<dbReference type="PANTHER" id="PTHR43727">
    <property type="entry name" value="DIAMINOPIMELATE DECARBOXYLASE"/>
    <property type="match status" value="1"/>
</dbReference>